<dbReference type="InterPro" id="IPR042228">
    <property type="entry name" value="Dynein_linker_3"/>
</dbReference>
<dbReference type="Gene3D" id="3.20.180.20">
    <property type="entry name" value="Dynein heavy chain, N-terminal domain 2"/>
    <property type="match status" value="1"/>
</dbReference>
<evidence type="ECO:0000256" key="8">
    <source>
        <dbReference type="ARBA" id="ARBA00022737"/>
    </source>
</evidence>
<dbReference type="InterPro" id="IPR035706">
    <property type="entry name" value="AAA_9"/>
</dbReference>
<dbReference type="Gene3D" id="1.10.287.2620">
    <property type="match status" value="1"/>
</dbReference>
<gene>
    <name evidence="18" type="ORF">LANO_0G05204G</name>
</gene>
<dbReference type="Gene3D" id="1.20.1280.160">
    <property type="match status" value="1"/>
</dbReference>
<evidence type="ECO:0000256" key="1">
    <source>
        <dbReference type="ARBA" id="ARBA00004245"/>
    </source>
</evidence>
<dbReference type="Gene3D" id="1.20.920.30">
    <property type="match status" value="1"/>
</dbReference>
<evidence type="ECO:0000256" key="14">
    <source>
        <dbReference type="ARBA" id="ARBA00023212"/>
    </source>
</evidence>
<evidence type="ECO:0000256" key="3">
    <source>
        <dbReference type="ARBA" id="ARBA00011655"/>
    </source>
</evidence>
<dbReference type="InterPro" id="IPR004273">
    <property type="entry name" value="Dynein_heavy_D6_P-loop"/>
</dbReference>
<feature type="domain" description="AAA+ ATPase" evidence="17">
    <location>
        <begin position="1788"/>
        <end position="1923"/>
    </location>
</feature>
<keyword evidence="11" id="KW-0243">Dynein</keyword>
<dbReference type="Pfam" id="PF12777">
    <property type="entry name" value="MT"/>
    <property type="match status" value="1"/>
</dbReference>
<dbReference type="EMBL" id="LT598453">
    <property type="protein sequence ID" value="SCV03614.1"/>
    <property type="molecule type" value="Genomic_DNA"/>
</dbReference>
<dbReference type="InterPro" id="IPR003593">
    <property type="entry name" value="AAA+_ATPase"/>
</dbReference>
<dbReference type="Gene3D" id="1.20.140.100">
    <property type="entry name" value="Dynein heavy chain, N-terminal domain 2"/>
    <property type="match status" value="1"/>
</dbReference>
<dbReference type="InterPro" id="IPR041658">
    <property type="entry name" value="AAA_lid_11"/>
</dbReference>
<keyword evidence="19" id="KW-1185">Reference proteome</keyword>
<keyword evidence="5" id="KW-0415">Karyogamy</keyword>
<evidence type="ECO:0000256" key="9">
    <source>
        <dbReference type="ARBA" id="ARBA00022741"/>
    </source>
</evidence>
<dbReference type="FunFam" id="3.40.50.300:FF:000996">
    <property type="entry name" value="Cytoplasmic dynein heavy chain"/>
    <property type="match status" value="1"/>
</dbReference>
<dbReference type="Pfam" id="PF12780">
    <property type="entry name" value="AAA_8"/>
    <property type="match status" value="1"/>
</dbReference>
<dbReference type="PANTHER" id="PTHR45703:SF36">
    <property type="entry name" value="DYNEIN HEAVY CHAIN, CYTOPLASMIC"/>
    <property type="match status" value="1"/>
</dbReference>
<dbReference type="GO" id="GO:1902850">
    <property type="term" value="P:microtubule cytoskeleton organization involved in mitosis"/>
    <property type="evidence" value="ECO:0007669"/>
    <property type="project" value="UniProtKB-ARBA"/>
</dbReference>
<dbReference type="Pfam" id="PF18198">
    <property type="entry name" value="AAA_lid_11"/>
    <property type="match status" value="1"/>
</dbReference>
<evidence type="ECO:0000256" key="7">
    <source>
        <dbReference type="ARBA" id="ARBA00022701"/>
    </source>
</evidence>
<evidence type="ECO:0000256" key="10">
    <source>
        <dbReference type="ARBA" id="ARBA00022840"/>
    </source>
</evidence>
<dbReference type="Pfam" id="PF12781">
    <property type="entry name" value="AAA_9"/>
    <property type="match status" value="1"/>
</dbReference>
<dbReference type="GO" id="GO:0005524">
    <property type="term" value="F:ATP binding"/>
    <property type="evidence" value="ECO:0007669"/>
    <property type="project" value="UniProtKB-KW"/>
</dbReference>
<comment type="similarity">
    <text evidence="2">Belongs to the dynein heavy chain family.</text>
</comment>
<dbReference type="Gene3D" id="3.40.50.300">
    <property type="entry name" value="P-loop containing nucleotide triphosphate hydrolases"/>
    <property type="match status" value="5"/>
</dbReference>
<keyword evidence="10" id="KW-0067">ATP-binding</keyword>
<comment type="subcellular location">
    <subcellularLocation>
        <location evidence="1">Cytoplasm</location>
        <location evidence="1">Cytoskeleton</location>
    </subcellularLocation>
</comment>
<keyword evidence="12" id="KW-0175">Coiled coil</keyword>
<comment type="function">
    <text evidence="16">Cytoplasmic dynein acts as a motor for the intracellular retrograde motility of vesicles and organelles along microtubules. Dynein has ATPase activity; the force-producing power stroke is thought to occur on release of ADP. Required to maintain uniform nuclear distribution in hyphae. May play an important role in the proper orientation of the mitotic spindle into the budding daughter cell yeast. Probably required for normal progression of the cell cycle.</text>
</comment>
<sequence length="4101" mass="468332">MYSKRDAIESTDAIFVTEISKHCFKVAVGLFSVDSEQCQFEKFSELNTTTIAIFAADQDVRALVLRKLEDGSILASIYAENEPKHMERDAILVTIVKSALALDPNVAIENQTFVLSTSHDMPLTAFSSLITTGMSSLFEHAVSSGRLIEANESSVHDMRSKIKGFSELLKNVKTLVVTPDLLSAVHPLVRQIVAEGATVDNTSSFISEDQLKDSSFLNTLQTTVISWTNSLQVLTALTRKVEDGTSSDEILFWRDLESALISAQEQVRAPATQLTILILQEARRLQTTFLLVSDSVLTKRLKEVKLYNQFLTELPTAELQAANSLEELRNALTGLSFGLKRIKSFNYPIPRVQALVGLLAAEFILKIKSLPSTLNTMEHADFEHAVDSLESLLHKWDDIIQDLTLVLREVTRKRSEKFVTVKLNSHTENLKSRINEIKVLRNSSCLLMNDVLKAGLTKYAYFVSDAFEPLLSIDCLKCPADRWRVVKDTCTQRVCSLEMKISGNLRFNLNSCVSTGEMFSVLECFGPLLERPRLRVGLQDYNEILLNSVLADLSRLQQRLSDQLTDLQVSRLKNLPPISSNVMRNQSVKKRIMAIMSKLTLLLGVEWNRTEEGSVVFKECNLMLENMNDNKTVKNWLSCAASKQNVFEKPIFEVQKEGTEYHLRVTSDQLFYNSFKEVRNLKWMGYDVPRTSEKFAASIRTIYPKAVQLGELVHTFTSIAKRVNERPFLNSLLSDHVQEALKLLRQSVGVKWNVFTLKLSTPTVLHDSKSGEGFDKPMSLTRFQSLCSEIIRAYDEMEGLDELLISALRSLSGEKYSVQALKSWLQQISCLKERLRSHNLGNSCRFQNLLDSAVENSLLEVADRALRSNELPQQFHTISIENGSVMTSPPLQRTKTVWMRHVQFIFENTIYLLNIFWESSEIDHIIKAKIGCFTRKISVLMGESLKEQRSVLITGCSMIDMWKKYETLWKVSEEELLGCTMDLSHCYSIYSDLRNDKKVINTMRSKLKIADSLSFSIQQIKSDVQNMLQNWEKVLLQRMIFLYTRYSYTFHQELIECRQFLEAKNVSIEAISLEDLHEMIATIDQYQKTWNVTEENLVLFHSVNKLIADEILASTCKAVPIDQLEMEVKSMKQILEKRSAWIKERSPIVSNRLDMWYASITESSISLENKWKTNKPVSSEMTPSCALAVIQSIENAAKDLKIRFKKLNEISRILFLATRDHDLLVDVVSDIADHRLAWEAISAKWITLQQIKDKKWTDIELPEVKQQLNELKKEQHKITNQLVLGSFFTQIRFILSSYKKLEELKDQSLRPRHWASIFEECNAALTFKNREVSDITLGDVLSLNVNSNEHAISRVLREANSEAVLEAALSTIGEHWKETKFKQTQHASGLLIVKEWKYLFEMISDDMETLSSMKNSTHHNPFEQQSLSWDLKLNQMAAILTDWAEAQKYWLHLHGVLSHNNNADFLRPETTKFESVSSNFTSLLSRVLQSDVVLDILNVRDCHKLLKLIVDSLKKIMSSLNEYLETQREKFPRLYFLGNEDLLQLMGAPRNLKEASRHLNKLYSGVSGFIFDDSLVIGVRSQENESLEFQTPLKMDDHREMKDWLEELDSSIKTTVLTATETCLKRLKLDGFKFFGQVFEQFSFQALLLAIQIRWTSIIDDSSHMDDFSSTLSEVHSVLDILVSLTQSSKCLLRRRKAESLIVECIHTQSLLQRMAYSDLHVRESVWGNTLKYYYDSTAPKWERINVRVGNHSFCHGLEYIGVPERLIYTPLLENCFTAMAHALAQKRGGSPFGPAGTGKTETIKAFGQNLGRMVLVFNCDESFDFQSMGRLLFGIAQVGAWGCFDEFNRLDESIMSAVASQIGEVQDALSEGKSGFCLLGKSASLNSNTGVFVTMNHGYRGRRELPDNLRKKFRQFSMKKPEIVIIAEVILATLGFKEAKQMALRISNFLKELQSLCSKQKHYDFGLRAMKGILRNCRTLRLALREASFEDVLFQSLHQLLAPRLIEADEIVFREVSSRVFPSVEFRIFDEHFKSCFEEICLDQGLTATDTFIQKCSQFFHIQKSQQAIIISGRPGSGKTNVWNTTLRCMKLMSGIDNIVYIIDSKVLSKSELYGSLDPVTFEWSDGLFTSILRQITQDSVGKFRDARLWIAFDGDLDPDYVETINSVLDDNKVFTLPNGERLNIPPHLSFIFEVEKLEVATPATISRCAVIVLNRPTCFPSAMLQHSLVNSIDKMAIKSRVGEQRATELCKILTDTFGHTLNDLYTIAESLPKTIDSTLNGAVEMFVSLTCSQVLQNFGATEATSKNSFENFVKTSSYINITWAMVGSCDQENRYIFETRLRELLSIPTSSIAAGASITDYCMQPGDKSPTSLSKYVPYVSLEPHEVLSPDLMIATIDTIKHERLIFDLLYAGKSPILCGPPGSGKTMTLYNSLKKSKKFDLVGLTFSKETSVNTFQKTLKHHTSLIENAKEIVMRPKSLTKNLVIFCDEINLPRADDYGEQPVILFLRQILEKEGFWDVEKHKWVRLERIRIVGACNPPDGKTRKEFSKRFTRLTPILSVAYPGKDSMLHIYETFFKAILKLTPDFREYYKEFAHASVEVYYRCRQQFTMERHIHYVYSPRDLTRWIKGVYFILTNSSIKTLSQLIEIWIYEGLRLFSDRLVESSDIIAFEEIIEDIVSKFLPNQLQGHYAMKDILLSNWVTTEYQKTTRLELASFVNERLKTFEEEELECSLIVHDNLIDHMVRVDRALKQEQGHCILVGPSRSAKRSLVRFVSWINGMEVMQLIVHRNFHIMDFDRMLRSVMIKCAVGQQKVVLMVDDSSILESSFIERMNTLLANSDVPGLFEAEERAKLIAELSQKSEQLGLLLDGEDELYAWFTELISRNLHVIFTINDPESPSAVNVINSPALFNRCVLNWVGHWSDRTFTQIGKHYVEWMPLEHKSNRQISTEAVNHKGNISNLLVDIAIQTFKKYQSVQSEPVTPGKFLDHLVEFQEVYADKSSKLELSQRFIATGVDTLKETVLRVKDLSAELLVKEEMLKQKEQEARSTLDTMLFTQNEAERKHEATVGIRKILEVQEKELTSRRAQIVKDLALVEPEILEAQRGVNNIKKQHMTEIRSMFNPPNNVKLTLEAVCIILGQSLKEWKDIQQFVRKDEFISSIVHYDTNKMMNASTRSFVEREYLSKPNFNFHAVNHSSKACGPLFQWIVAQVKYSSMLTTVIPLKNGVAQIEQEMLQTKARLLAAEDMIIDYQKIVEDSKQEYSDIIREKEFIKTELHQVQQKVSRSEKLVKSLASEKLRWSDSISTFDESKNSLVGDCFLSSLYVTYCIGHNENMRRDLTNYAKSLLGSNDIEFEYNYSFNNHVIDFQERSDWVSKALPDENSCIENFYKILKGPQYPFVIDPEGRVAEAIQNYFGSCLTVTSFLDNGFVKRLINALRFGGKIMIQDGDYFDPIISLLIAKEFKKVGGKDTVTIGDSNIDIAPDFKLIISTKNARCRISSFVRARMAIVDFAIDKDSLESQSLEHVLAQERPELYKQRKELNMLNGKYRLRLNSLEQQLLEALNGSECGLLENDALISTLEKLKVQATEVEVKIKETKGVIEKVDLAVSEYKILSYHALKLYSFIERLAVLHWSYHISIVTFLECQKSIFNEILPSNANRPQQLLLAFYKKVFEIVSTGMSEDHRSAFVVLLFISFFESEGSRSLNDATKEFMMAIRDEPSADTLHSLLNNEGFAFDQTVVLEFVQELRQAISTRSIHSALLTSEKFLQGTKPSSLYDLLSKWSNSPILLVSERGTDGTYRISQLASQMSRNLSIVSLGSLESTVMAETALSSCSQSGDWLLLQNLQMSADWVQSVLTRRLETMLKEPHTSSNFHVFLTCELEGNPLPPPLVQSSWHLVHEGKRGVLETANDIWSTLSHLPPVSPPEKLYIYFLLVWYHALLVESSRLAPLAFTRKYDFSDADFAAGIYYLDTLFSWFESTERGFDHEVIPWVALRFNIGTIIYGGKIDDEKDLELCTNLASNIFREDALNAGFEIMPGVLAPEKTHEWGSFQKWLSDCQPLENCLQLLGSVQDVENGEQKVRTQKIADYVVQLLDDY</sequence>
<dbReference type="SUPFAM" id="SSF52540">
    <property type="entry name" value="P-loop containing nucleoside triphosphate hydrolases"/>
    <property type="match status" value="4"/>
</dbReference>
<keyword evidence="14" id="KW-0206">Cytoskeleton</keyword>
<keyword evidence="6" id="KW-0963">Cytoplasm</keyword>
<keyword evidence="9" id="KW-0547">Nucleotide-binding</keyword>
<dbReference type="Gene3D" id="1.10.8.710">
    <property type="match status" value="1"/>
</dbReference>
<evidence type="ECO:0000256" key="15">
    <source>
        <dbReference type="ARBA" id="ARBA00033439"/>
    </source>
</evidence>
<dbReference type="Pfam" id="PF12774">
    <property type="entry name" value="AAA_6"/>
    <property type="match status" value="1"/>
</dbReference>
<evidence type="ECO:0000256" key="13">
    <source>
        <dbReference type="ARBA" id="ARBA00023175"/>
    </source>
</evidence>
<dbReference type="CDD" id="cd00009">
    <property type="entry name" value="AAA"/>
    <property type="match status" value="1"/>
</dbReference>
<protein>
    <recommendedName>
        <fullName evidence="4">Dynein heavy chain, cytoplasmic</fullName>
    </recommendedName>
    <alternativeName>
        <fullName evidence="15">Dynein heavy chain, cytosolic</fullName>
    </alternativeName>
</protein>
<evidence type="ECO:0000256" key="16">
    <source>
        <dbReference type="ARBA" id="ARBA00053342"/>
    </source>
</evidence>
<dbReference type="Proteomes" id="UP000189911">
    <property type="component" value="Chromosome G"/>
</dbReference>
<dbReference type="InterPro" id="IPR043157">
    <property type="entry name" value="Dynein_AAA1S"/>
</dbReference>
<evidence type="ECO:0000313" key="18">
    <source>
        <dbReference type="EMBL" id="SCV03614.1"/>
    </source>
</evidence>
<dbReference type="Pfam" id="PF22597">
    <property type="entry name" value="DYN_lid"/>
    <property type="match status" value="1"/>
</dbReference>
<dbReference type="InterPro" id="IPR013602">
    <property type="entry name" value="Dynein_heavy_linker"/>
</dbReference>
<dbReference type="SMART" id="SM00382">
    <property type="entry name" value="AAA"/>
    <property type="match status" value="2"/>
</dbReference>
<dbReference type="Gene3D" id="1.10.8.740">
    <property type="match status" value="1"/>
</dbReference>
<dbReference type="Gene3D" id="1.10.472.130">
    <property type="match status" value="1"/>
</dbReference>
<dbReference type="Pfam" id="PF08393">
    <property type="entry name" value="DHC_N2"/>
    <property type="match status" value="1"/>
</dbReference>
<keyword evidence="7" id="KW-0493">Microtubule</keyword>
<dbReference type="InterPro" id="IPR013594">
    <property type="entry name" value="Dynein_heavy_tail"/>
</dbReference>
<feature type="domain" description="AAA+ ATPase" evidence="17">
    <location>
        <begin position="2414"/>
        <end position="2564"/>
    </location>
</feature>
<proteinExistence type="inferred from homology"/>
<dbReference type="OrthoDB" id="447173at2759"/>
<dbReference type="InterPro" id="IPR024743">
    <property type="entry name" value="Dynein_HC_stalk"/>
</dbReference>
<dbReference type="GO" id="GO:0005938">
    <property type="term" value="C:cell cortex"/>
    <property type="evidence" value="ECO:0007669"/>
    <property type="project" value="UniProtKB-ARBA"/>
</dbReference>
<dbReference type="Pfam" id="PF12775">
    <property type="entry name" value="AAA_7"/>
    <property type="match status" value="1"/>
</dbReference>
<reference evidence="19" key="1">
    <citation type="submission" date="2016-03" db="EMBL/GenBank/DDBJ databases">
        <authorList>
            <person name="Devillers Hugo."/>
        </authorList>
    </citation>
    <scope>NUCLEOTIDE SEQUENCE [LARGE SCALE GENOMIC DNA]</scope>
</reference>
<dbReference type="InterPro" id="IPR024317">
    <property type="entry name" value="Dynein_heavy_chain_D4_dom"/>
</dbReference>
<dbReference type="GO" id="GO:0051959">
    <property type="term" value="F:dynein light intermediate chain binding"/>
    <property type="evidence" value="ECO:0007669"/>
    <property type="project" value="InterPro"/>
</dbReference>
<dbReference type="InterPro" id="IPR026983">
    <property type="entry name" value="DHC"/>
</dbReference>
<dbReference type="InterPro" id="IPR041466">
    <property type="entry name" value="Dynein_AAA5_ext"/>
</dbReference>
<dbReference type="Pfam" id="PF03028">
    <property type="entry name" value="Dynein_heavy"/>
    <property type="match status" value="1"/>
</dbReference>
<dbReference type="Gene3D" id="1.10.8.720">
    <property type="entry name" value="Region D6 of dynein motor"/>
    <property type="match status" value="1"/>
</dbReference>
<dbReference type="InterPro" id="IPR042219">
    <property type="entry name" value="AAA_lid_11_sf"/>
</dbReference>
<comment type="subunit">
    <text evidence="3">Consists of at least two heavy chains and a number of intermediate and light chains.</text>
</comment>
<evidence type="ECO:0000256" key="6">
    <source>
        <dbReference type="ARBA" id="ARBA00022490"/>
    </source>
</evidence>
<dbReference type="GO" id="GO:0000741">
    <property type="term" value="P:karyogamy"/>
    <property type="evidence" value="ECO:0007669"/>
    <property type="project" value="UniProtKB-KW"/>
</dbReference>
<dbReference type="GO" id="GO:0008569">
    <property type="term" value="F:minus-end-directed microtubule motor activity"/>
    <property type="evidence" value="ECO:0007669"/>
    <property type="project" value="InterPro"/>
</dbReference>
<dbReference type="GO" id="GO:0000235">
    <property type="term" value="C:astral microtubule"/>
    <property type="evidence" value="ECO:0007669"/>
    <property type="project" value="UniProtKB-ARBA"/>
</dbReference>
<dbReference type="InterPro" id="IPR042222">
    <property type="entry name" value="Dynein_2_N"/>
</dbReference>
<keyword evidence="8" id="KW-0677">Repeat</keyword>
<organism evidence="18 19">
    <name type="scientific">Lachancea nothofagi CBS 11611</name>
    <dbReference type="NCBI Taxonomy" id="1266666"/>
    <lineage>
        <taxon>Eukaryota</taxon>
        <taxon>Fungi</taxon>
        <taxon>Dikarya</taxon>
        <taxon>Ascomycota</taxon>
        <taxon>Saccharomycotina</taxon>
        <taxon>Saccharomycetes</taxon>
        <taxon>Saccharomycetales</taxon>
        <taxon>Saccharomycetaceae</taxon>
        <taxon>Lachancea</taxon>
    </lineage>
</organism>
<dbReference type="GO" id="GO:0000070">
    <property type="term" value="P:mitotic sister chromatid segregation"/>
    <property type="evidence" value="ECO:0007669"/>
    <property type="project" value="UniProtKB-ARBA"/>
</dbReference>
<evidence type="ECO:0000256" key="12">
    <source>
        <dbReference type="ARBA" id="ARBA00023054"/>
    </source>
</evidence>
<dbReference type="Pfam" id="PF17852">
    <property type="entry name" value="Dynein_AAA_lid"/>
    <property type="match status" value="1"/>
</dbReference>
<dbReference type="FunFam" id="3.40.50.300:FF:002357">
    <property type="entry name" value="Glutathione S-transferase class-mu 26 kDa isozyme"/>
    <property type="match status" value="1"/>
</dbReference>
<dbReference type="InterPro" id="IPR054354">
    <property type="entry name" value="DYNC2H1-like_lid"/>
</dbReference>
<dbReference type="PANTHER" id="PTHR45703">
    <property type="entry name" value="DYNEIN HEAVY CHAIN"/>
    <property type="match status" value="1"/>
</dbReference>
<dbReference type="Gene3D" id="1.20.58.1120">
    <property type="match status" value="1"/>
</dbReference>
<evidence type="ECO:0000313" key="19">
    <source>
        <dbReference type="Proteomes" id="UP000189911"/>
    </source>
</evidence>
<keyword evidence="13" id="KW-0505">Motor protein</keyword>
<evidence type="ECO:0000256" key="5">
    <source>
        <dbReference type="ARBA" id="ARBA00022459"/>
    </source>
</evidence>
<dbReference type="GO" id="GO:0045505">
    <property type="term" value="F:dynein intermediate chain binding"/>
    <property type="evidence" value="ECO:0007669"/>
    <property type="project" value="InterPro"/>
</dbReference>
<accession>A0A1G4KGT3</accession>
<evidence type="ECO:0000256" key="11">
    <source>
        <dbReference type="ARBA" id="ARBA00023017"/>
    </source>
</evidence>
<evidence type="ECO:0000256" key="4">
    <source>
        <dbReference type="ARBA" id="ARBA00022197"/>
    </source>
</evidence>
<dbReference type="GO" id="GO:0005816">
    <property type="term" value="C:spindle pole body"/>
    <property type="evidence" value="ECO:0007669"/>
    <property type="project" value="UniProtKB-ARBA"/>
</dbReference>
<dbReference type="InterPro" id="IPR035699">
    <property type="entry name" value="AAA_6"/>
</dbReference>
<dbReference type="Gene3D" id="1.20.920.20">
    <property type="match status" value="1"/>
</dbReference>
<dbReference type="InterPro" id="IPR027417">
    <property type="entry name" value="P-loop_NTPase"/>
</dbReference>
<dbReference type="GO" id="GO:0005868">
    <property type="term" value="C:cytoplasmic dynein complex"/>
    <property type="evidence" value="ECO:0007669"/>
    <property type="project" value="UniProtKB-ARBA"/>
</dbReference>
<evidence type="ECO:0000256" key="2">
    <source>
        <dbReference type="ARBA" id="ARBA00008887"/>
    </source>
</evidence>
<dbReference type="GO" id="GO:0030473">
    <property type="term" value="P:nuclear migration along microtubule"/>
    <property type="evidence" value="ECO:0007669"/>
    <property type="project" value="UniProtKB-ARBA"/>
</dbReference>
<name>A0A1G4KGT3_9SACH</name>
<dbReference type="Pfam" id="PF08385">
    <property type="entry name" value="DHC_N1"/>
    <property type="match status" value="1"/>
</dbReference>
<evidence type="ECO:0000259" key="17">
    <source>
        <dbReference type="SMART" id="SM00382"/>
    </source>
</evidence>